<dbReference type="EMBL" id="BNCO01000006">
    <property type="protein sequence ID" value="GIL48632.1"/>
    <property type="molecule type" value="Genomic_DNA"/>
</dbReference>
<comment type="caution">
    <text evidence="2">The sequence shown here is derived from an EMBL/GenBank/DDBJ whole genome shotgun (WGS) entry which is preliminary data.</text>
</comment>
<dbReference type="AlphaFoldDB" id="A0A8J4EY45"/>
<feature type="compositionally biased region" description="Low complexity" evidence="1">
    <location>
        <begin position="108"/>
        <end position="118"/>
    </location>
</feature>
<dbReference type="PANTHER" id="PTHR46656">
    <property type="entry name" value="PUTATIVE-RELATED"/>
    <property type="match status" value="1"/>
</dbReference>
<proteinExistence type="predicted"/>
<protein>
    <submittedName>
        <fullName evidence="2">Uncharacterized protein</fullName>
    </submittedName>
</protein>
<dbReference type="PANTHER" id="PTHR46656:SF3">
    <property type="entry name" value="PUTATIVE-RELATED"/>
    <property type="match status" value="1"/>
</dbReference>
<keyword evidence="3" id="KW-1185">Reference proteome</keyword>
<evidence type="ECO:0000313" key="3">
    <source>
        <dbReference type="Proteomes" id="UP000747399"/>
    </source>
</evidence>
<name>A0A8J4EY45_9CHLO</name>
<organism evidence="2 3">
    <name type="scientific">Volvox africanus</name>
    <dbReference type="NCBI Taxonomy" id="51714"/>
    <lineage>
        <taxon>Eukaryota</taxon>
        <taxon>Viridiplantae</taxon>
        <taxon>Chlorophyta</taxon>
        <taxon>core chlorophytes</taxon>
        <taxon>Chlorophyceae</taxon>
        <taxon>CS clade</taxon>
        <taxon>Chlamydomonadales</taxon>
        <taxon>Volvocaceae</taxon>
        <taxon>Volvox</taxon>
    </lineage>
</organism>
<feature type="non-terminal residue" evidence="2">
    <location>
        <position position="192"/>
    </location>
</feature>
<feature type="region of interest" description="Disordered" evidence="1">
    <location>
        <begin position="100"/>
        <end position="147"/>
    </location>
</feature>
<dbReference type="Proteomes" id="UP000747399">
    <property type="component" value="Unassembled WGS sequence"/>
</dbReference>
<feature type="non-terminal residue" evidence="2">
    <location>
        <position position="1"/>
    </location>
</feature>
<evidence type="ECO:0000313" key="2">
    <source>
        <dbReference type="EMBL" id="GIL48632.1"/>
    </source>
</evidence>
<gene>
    <name evidence="2" type="ORF">Vafri_5101</name>
</gene>
<sequence length="192" mass="21175">GAEPGAASETAGVANGTSVEPKPLHYPVWWMAPFWSGSGYSSEAINYVLSLTRANLIRREDLWISHNGDAYREQVVASMAAQDREELRSLEANVGTIQHQELPPPRQQHPLQQQQQQHIISSDAGEGLPSRPAHPDPQLYPPTPRPAVLVCHSLPTNWQVPEPNQGSGDQCPPEATKHGYVYLVGRTMFETD</sequence>
<reference evidence="2" key="1">
    <citation type="journal article" date="2021" name="Proc. Natl. Acad. Sci. U.S.A.">
        <title>Three genomes in the algal genus Volvox reveal the fate of a haploid sex-determining region after a transition to homothallism.</title>
        <authorList>
            <person name="Yamamoto K."/>
            <person name="Hamaji T."/>
            <person name="Kawai-Toyooka H."/>
            <person name="Matsuzaki R."/>
            <person name="Takahashi F."/>
            <person name="Nishimura Y."/>
            <person name="Kawachi M."/>
            <person name="Noguchi H."/>
            <person name="Minakuchi Y."/>
            <person name="Umen J.G."/>
            <person name="Toyoda A."/>
            <person name="Nozaki H."/>
        </authorList>
    </citation>
    <scope>NUCLEOTIDE SEQUENCE</scope>
    <source>
        <strain evidence="2">NIES-3780</strain>
    </source>
</reference>
<accession>A0A8J4EY45</accession>
<evidence type="ECO:0000256" key="1">
    <source>
        <dbReference type="SAM" id="MobiDB-lite"/>
    </source>
</evidence>